<protein>
    <submittedName>
        <fullName evidence="1">Uncharacterized protein</fullName>
    </submittedName>
</protein>
<proteinExistence type="predicted"/>
<comment type="caution">
    <text evidence="1">The sequence shown here is derived from an EMBL/GenBank/DDBJ whole genome shotgun (WGS) entry which is preliminary data.</text>
</comment>
<gene>
    <name evidence="1" type="ORF">A2373_04400</name>
</gene>
<evidence type="ECO:0000313" key="2">
    <source>
        <dbReference type="Proteomes" id="UP000176300"/>
    </source>
</evidence>
<dbReference type="EMBL" id="MFQS01000054">
    <property type="protein sequence ID" value="OGH81922.1"/>
    <property type="molecule type" value="Genomic_DNA"/>
</dbReference>
<accession>A0A1F6NDF6</accession>
<organism evidence="1 2">
    <name type="scientific">Candidatus Magasanikbacteria bacterium RIFOXYB1_FULL_40_15</name>
    <dbReference type="NCBI Taxonomy" id="1798697"/>
    <lineage>
        <taxon>Bacteria</taxon>
        <taxon>Candidatus Magasanikiibacteriota</taxon>
    </lineage>
</organism>
<evidence type="ECO:0000313" key="1">
    <source>
        <dbReference type="EMBL" id="OGH81922.1"/>
    </source>
</evidence>
<sequence>MTAEELTSIDCALASEDPVTQEVVGLIYRYCEDKKLNACACKKIYERLTPDDFNHLKKMVNEKETVSHIWQQFDAILK</sequence>
<dbReference type="Proteomes" id="UP000176300">
    <property type="component" value="Unassembled WGS sequence"/>
</dbReference>
<reference evidence="1 2" key="1">
    <citation type="journal article" date="2016" name="Nat. Commun.">
        <title>Thousands of microbial genomes shed light on interconnected biogeochemical processes in an aquifer system.</title>
        <authorList>
            <person name="Anantharaman K."/>
            <person name="Brown C.T."/>
            <person name="Hug L.A."/>
            <person name="Sharon I."/>
            <person name="Castelle C.J."/>
            <person name="Probst A.J."/>
            <person name="Thomas B.C."/>
            <person name="Singh A."/>
            <person name="Wilkins M.J."/>
            <person name="Karaoz U."/>
            <person name="Brodie E.L."/>
            <person name="Williams K.H."/>
            <person name="Hubbard S.S."/>
            <person name="Banfield J.F."/>
        </authorList>
    </citation>
    <scope>NUCLEOTIDE SEQUENCE [LARGE SCALE GENOMIC DNA]</scope>
</reference>
<name>A0A1F6NDF6_9BACT</name>
<dbReference type="AlphaFoldDB" id="A0A1F6NDF6"/>